<feature type="domain" description="MADF" evidence="2">
    <location>
        <begin position="152"/>
        <end position="246"/>
    </location>
</feature>
<gene>
    <name evidence="3" type="ORF">V1264_021693</name>
</gene>
<feature type="domain" description="MADF" evidence="2">
    <location>
        <begin position="582"/>
        <end position="672"/>
    </location>
</feature>
<protein>
    <recommendedName>
        <fullName evidence="2">MADF domain-containing protein</fullName>
    </recommendedName>
</protein>
<feature type="domain" description="MADF" evidence="2">
    <location>
        <begin position="299"/>
        <end position="389"/>
    </location>
</feature>
<evidence type="ECO:0000313" key="4">
    <source>
        <dbReference type="Proteomes" id="UP001374579"/>
    </source>
</evidence>
<feature type="compositionally biased region" description="Acidic residues" evidence="1">
    <location>
        <begin position="115"/>
        <end position="133"/>
    </location>
</feature>
<feature type="region of interest" description="Disordered" evidence="1">
    <location>
        <begin position="109"/>
        <end position="141"/>
    </location>
</feature>
<feature type="region of interest" description="Disordered" evidence="1">
    <location>
        <begin position="532"/>
        <end position="557"/>
    </location>
</feature>
<feature type="region of interest" description="Disordered" evidence="1">
    <location>
        <begin position="392"/>
        <end position="416"/>
    </location>
</feature>
<dbReference type="PANTHER" id="PTHR12243">
    <property type="entry name" value="MADF DOMAIN TRANSCRIPTION FACTOR"/>
    <property type="match status" value="1"/>
</dbReference>
<organism evidence="3 4">
    <name type="scientific">Littorina saxatilis</name>
    <dbReference type="NCBI Taxonomy" id="31220"/>
    <lineage>
        <taxon>Eukaryota</taxon>
        <taxon>Metazoa</taxon>
        <taxon>Spiralia</taxon>
        <taxon>Lophotrochozoa</taxon>
        <taxon>Mollusca</taxon>
        <taxon>Gastropoda</taxon>
        <taxon>Caenogastropoda</taxon>
        <taxon>Littorinimorpha</taxon>
        <taxon>Littorinoidea</taxon>
        <taxon>Littorinidae</taxon>
        <taxon>Littorina</taxon>
    </lineage>
</organism>
<dbReference type="Proteomes" id="UP001374579">
    <property type="component" value="Unassembled WGS sequence"/>
</dbReference>
<feature type="compositionally biased region" description="Low complexity" evidence="1">
    <location>
        <begin position="892"/>
        <end position="908"/>
    </location>
</feature>
<dbReference type="EMBL" id="JBAMIC010004070">
    <property type="protein sequence ID" value="KAK7087674.1"/>
    <property type="molecule type" value="Genomic_DNA"/>
</dbReference>
<feature type="region of interest" description="Disordered" evidence="1">
    <location>
        <begin position="677"/>
        <end position="697"/>
    </location>
</feature>
<dbReference type="AlphaFoldDB" id="A0AAN9AIY5"/>
<dbReference type="SMART" id="SM00595">
    <property type="entry name" value="MADF"/>
    <property type="match status" value="6"/>
</dbReference>
<comment type="caution">
    <text evidence="3">The sequence shown here is derived from an EMBL/GenBank/DDBJ whole genome shotgun (WGS) entry which is preliminary data.</text>
</comment>
<evidence type="ECO:0000259" key="2">
    <source>
        <dbReference type="PROSITE" id="PS51029"/>
    </source>
</evidence>
<feature type="domain" description="MADF" evidence="2">
    <location>
        <begin position="724"/>
        <end position="817"/>
    </location>
</feature>
<accession>A0AAN9AIY5</accession>
<dbReference type="InterPro" id="IPR006578">
    <property type="entry name" value="MADF-dom"/>
</dbReference>
<sequence length="1031" mass="119408">MGVWKVSVDECILLIEMVRANPTLYDTTSPDYRDSIMAPTAWQHIAETMGRHDMEGEDWKKKWKSMRDMYTKKRRLVSTSKNPKVVERAKKWRFQHLMNFLEGHIDDRRGTMDSDNAEFSDAEGDMDGDEDSASSEKLKMGRGKISVEETIQLIEMVGRNPSLYDTTAADLKAPRKARFNMWQNITETMGRYDMEDEDWKKKWKFLRDAYVKKRKTIRSNKNPEVVERAKHWRYFHLMKFLEGHIDDGGSRDDCGPAVDSDNAELSDAERDMYGQDDSASCSEKFRMVPGKISDEDCIQLIEMVQRNPTLYDTTSPDYRDPIKALTLWQNFAETIGRHDMEDVDWKKKWRSLRNMYVRNRRLIRNAKNPKVVKKWRFLDLMNFLEGHIDDSGSTMDSDNAEFSDAEGDMDGDEDSANCSEKLKMVPCKISDEDSILLIEMVRMNPTLYDTTSPDFRDPIKAITMWQHIAETIGRRDMEDVDWKKKWKNLRDTYVRKRKAIRNKKNPDVVESAKKWRFLRLMKFLEGHIDDGSSRDDCGPAVDSDNAELSDAERDMYGQDDSASRLEKLKMVPCKISDEDCILLIEMVRANPILYDTTSPDYRDPIKALTWKNIAETLGRRDMEDWKKKWKVLRDTYVKKRRTIRNQKNPKLVESAKKWRFLRLMKFLEGHIDDGSRDDLGPAVDSDNAELSDAERDMSGEDYSASRLEKLRMIPGKISVEDCILLIELVRMNPTLYDTTSPDYRDPIKALTLWQNIAETIGRRDMEGVHWKKKWGSLQNMYVRNQRLIRTTKYPKVMERAQNWPFLYVMNFLEGHIDDSGSMDDCGPTVYSDNAELRHAEGDMYGDEDSASCSEKPILSLDMSCQPEMTTCTATPPHQRHPCLVSHLTPTGLQATPPAPSLSSSALHSNGTSRRATPSNSQGQKRTFDSGEDHETESLLTEMTNNHKKSKDDVQPHLRSAEHVFFDNCALRMANLPHETRSYLQLQISHLFFNAENPDWPPVPVISLPQHEAAQTQRTPSYVNLKTERDAY</sequence>
<feature type="compositionally biased region" description="Basic and acidic residues" evidence="1">
    <location>
        <begin position="925"/>
        <end position="935"/>
    </location>
</feature>
<feature type="region of interest" description="Disordered" evidence="1">
    <location>
        <begin position="882"/>
        <end position="935"/>
    </location>
</feature>
<feature type="compositionally biased region" description="Acidic residues" evidence="1">
    <location>
        <begin position="398"/>
        <end position="415"/>
    </location>
</feature>
<proteinExistence type="predicted"/>
<keyword evidence="4" id="KW-1185">Reference proteome</keyword>
<evidence type="ECO:0000256" key="1">
    <source>
        <dbReference type="SAM" id="MobiDB-lite"/>
    </source>
</evidence>
<feature type="compositionally biased region" description="Polar residues" evidence="1">
    <location>
        <begin position="909"/>
        <end position="924"/>
    </location>
</feature>
<dbReference type="PANTHER" id="PTHR12243:SF67">
    <property type="entry name" value="COREPRESSOR OF PANGOLIN, ISOFORM A-RELATED"/>
    <property type="match status" value="1"/>
</dbReference>
<evidence type="ECO:0000313" key="3">
    <source>
        <dbReference type="EMBL" id="KAK7087674.1"/>
    </source>
</evidence>
<dbReference type="GO" id="GO:0005634">
    <property type="term" value="C:nucleus"/>
    <property type="evidence" value="ECO:0007669"/>
    <property type="project" value="TreeGrafter"/>
</dbReference>
<dbReference type="GO" id="GO:0006357">
    <property type="term" value="P:regulation of transcription by RNA polymerase II"/>
    <property type="evidence" value="ECO:0007669"/>
    <property type="project" value="TreeGrafter"/>
</dbReference>
<feature type="domain" description="MADF" evidence="2">
    <location>
        <begin position="13"/>
        <end position="106"/>
    </location>
</feature>
<dbReference type="InterPro" id="IPR039353">
    <property type="entry name" value="TF_Adf1"/>
</dbReference>
<name>A0AAN9AIY5_9CAEN</name>
<dbReference type="GO" id="GO:0005667">
    <property type="term" value="C:transcription regulator complex"/>
    <property type="evidence" value="ECO:0007669"/>
    <property type="project" value="TreeGrafter"/>
</dbReference>
<dbReference type="PROSITE" id="PS51029">
    <property type="entry name" value="MADF"/>
    <property type="match status" value="6"/>
</dbReference>
<reference evidence="3 4" key="1">
    <citation type="submission" date="2024-02" db="EMBL/GenBank/DDBJ databases">
        <title>Chromosome-scale genome assembly of the rough periwinkle Littorina saxatilis.</title>
        <authorList>
            <person name="De Jode A."/>
            <person name="Faria R."/>
            <person name="Formenti G."/>
            <person name="Sims Y."/>
            <person name="Smith T.P."/>
            <person name="Tracey A."/>
            <person name="Wood J.M.D."/>
            <person name="Zagrodzka Z.B."/>
            <person name="Johannesson K."/>
            <person name="Butlin R.K."/>
            <person name="Leder E.H."/>
        </authorList>
    </citation>
    <scope>NUCLEOTIDE SEQUENCE [LARGE SCALE GENOMIC DNA]</scope>
    <source>
        <strain evidence="3">Snail1</strain>
        <tissue evidence="3">Muscle</tissue>
    </source>
</reference>
<dbReference type="Pfam" id="PF10545">
    <property type="entry name" value="MADF_DNA_bdg"/>
    <property type="match status" value="6"/>
</dbReference>
<feature type="domain" description="MADF" evidence="2">
    <location>
        <begin position="436"/>
        <end position="529"/>
    </location>
</feature>